<evidence type="ECO:0000313" key="5">
    <source>
        <dbReference type="WBParaSite" id="PSAMB.scaffold12116size2945.g34644.t1"/>
    </source>
</evidence>
<dbReference type="GO" id="GO:0000922">
    <property type="term" value="C:spindle pole"/>
    <property type="evidence" value="ECO:0007669"/>
    <property type="project" value="TreeGrafter"/>
</dbReference>
<protein>
    <submittedName>
        <fullName evidence="5">Protein kinase domain-containing protein</fullName>
    </submittedName>
</protein>
<evidence type="ECO:0000256" key="2">
    <source>
        <dbReference type="ARBA" id="ARBA00022737"/>
    </source>
</evidence>
<dbReference type="Gene3D" id="3.80.10.10">
    <property type="entry name" value="Ribonuclease Inhibitor"/>
    <property type="match status" value="1"/>
</dbReference>
<dbReference type="Pfam" id="PF13855">
    <property type="entry name" value="LRR_8"/>
    <property type="match status" value="2"/>
</dbReference>
<dbReference type="WBParaSite" id="PSAMB.scaffold12116size2945.g34644.t1">
    <property type="protein sequence ID" value="PSAMB.scaffold12116size2945.g34644.t1"/>
    <property type="gene ID" value="PSAMB.scaffold12116size2945.g34644"/>
</dbReference>
<dbReference type="SUPFAM" id="SSF56112">
    <property type="entry name" value="Protein kinase-like (PK-like)"/>
    <property type="match status" value="1"/>
</dbReference>
<keyword evidence="1" id="KW-0433">Leucine-rich repeat</keyword>
<dbReference type="GO" id="GO:0004674">
    <property type="term" value="F:protein serine/threonine kinase activity"/>
    <property type="evidence" value="ECO:0007669"/>
    <property type="project" value="TreeGrafter"/>
</dbReference>
<dbReference type="GO" id="GO:0005737">
    <property type="term" value="C:cytoplasm"/>
    <property type="evidence" value="ECO:0007669"/>
    <property type="project" value="TreeGrafter"/>
</dbReference>
<name>A0A914UTW7_9BILA</name>
<dbReference type="Pfam" id="PF00069">
    <property type="entry name" value="Pkinase"/>
    <property type="match status" value="1"/>
</dbReference>
<dbReference type="AlphaFoldDB" id="A0A914UTW7"/>
<accession>A0A914UTW7</accession>
<dbReference type="InterPro" id="IPR011009">
    <property type="entry name" value="Kinase-like_dom_sf"/>
</dbReference>
<evidence type="ECO:0000259" key="3">
    <source>
        <dbReference type="PROSITE" id="PS50011"/>
    </source>
</evidence>
<proteinExistence type="predicted"/>
<reference evidence="5" key="1">
    <citation type="submission" date="2022-11" db="UniProtKB">
        <authorList>
            <consortium name="WormBaseParasite"/>
        </authorList>
    </citation>
    <scope>IDENTIFICATION</scope>
</reference>
<evidence type="ECO:0000313" key="4">
    <source>
        <dbReference type="Proteomes" id="UP000887566"/>
    </source>
</evidence>
<dbReference type="InterPro" id="IPR000719">
    <property type="entry name" value="Prot_kinase_dom"/>
</dbReference>
<dbReference type="InterPro" id="IPR003591">
    <property type="entry name" value="Leu-rich_rpt_typical-subtyp"/>
</dbReference>
<dbReference type="GO" id="GO:0005524">
    <property type="term" value="F:ATP binding"/>
    <property type="evidence" value="ECO:0007669"/>
    <property type="project" value="InterPro"/>
</dbReference>
<dbReference type="PROSITE" id="PS51450">
    <property type="entry name" value="LRR"/>
    <property type="match status" value="1"/>
</dbReference>
<dbReference type="InterPro" id="IPR001611">
    <property type="entry name" value="Leu-rich_rpt"/>
</dbReference>
<dbReference type="InterPro" id="IPR032675">
    <property type="entry name" value="LRR_dom_sf"/>
</dbReference>
<dbReference type="GO" id="GO:0005813">
    <property type="term" value="C:centrosome"/>
    <property type="evidence" value="ECO:0007669"/>
    <property type="project" value="TreeGrafter"/>
</dbReference>
<dbReference type="GO" id="GO:0000776">
    <property type="term" value="C:kinetochore"/>
    <property type="evidence" value="ECO:0007669"/>
    <property type="project" value="TreeGrafter"/>
</dbReference>
<dbReference type="GO" id="GO:0007052">
    <property type="term" value="P:mitotic spindle organization"/>
    <property type="evidence" value="ECO:0007669"/>
    <property type="project" value="TreeGrafter"/>
</dbReference>
<dbReference type="PROSITE" id="PS50011">
    <property type="entry name" value="PROTEIN_KINASE_DOM"/>
    <property type="match status" value="1"/>
</dbReference>
<organism evidence="4 5">
    <name type="scientific">Plectus sambesii</name>
    <dbReference type="NCBI Taxonomy" id="2011161"/>
    <lineage>
        <taxon>Eukaryota</taxon>
        <taxon>Metazoa</taxon>
        <taxon>Ecdysozoa</taxon>
        <taxon>Nematoda</taxon>
        <taxon>Chromadorea</taxon>
        <taxon>Plectida</taxon>
        <taxon>Plectina</taxon>
        <taxon>Plectoidea</taxon>
        <taxon>Plectidae</taxon>
        <taxon>Plectus</taxon>
    </lineage>
</organism>
<dbReference type="SUPFAM" id="SSF52058">
    <property type="entry name" value="L domain-like"/>
    <property type="match status" value="1"/>
</dbReference>
<keyword evidence="2" id="KW-0677">Repeat</keyword>
<dbReference type="PANTHER" id="PTHR24345:SF93">
    <property type="entry name" value="SERINE_THREONINE-PROTEIN KINASE PLK1"/>
    <property type="match status" value="1"/>
</dbReference>
<feature type="domain" description="Protein kinase" evidence="3">
    <location>
        <begin position="1"/>
        <end position="84"/>
    </location>
</feature>
<keyword evidence="4" id="KW-1185">Reference proteome</keyword>
<dbReference type="Gene3D" id="1.10.510.10">
    <property type="entry name" value="Transferase(Phosphotransferase) domain 1"/>
    <property type="match status" value="1"/>
</dbReference>
<evidence type="ECO:0000256" key="1">
    <source>
        <dbReference type="ARBA" id="ARBA00022614"/>
    </source>
</evidence>
<sequence length="543" mass="60860">MLGKKGHSFEVDIWAIGCILYTLLVGKPPFETQSLKDTYQKIKKNEYHVPSRIGAHAAHLLNRLLAPEPSARPNIHEILAFDFFTQGYLPSRLPTSCLTMAPKFPSMTQLRSGNDDRRALVDINSRGTRLNDCLCDSMIACFRLSHPVLHPLQPPPTPHVDRVLPTRHFANMQLRPVLRRFVSSAIAFNQKRVRWRQIVSHRVSCYLACAVAQLVRRFGAMRRLCAVRTLFMLFAAFSCNGEAVVGYPSVDDVAIVSNETCVWKWKWNFTAVVIRCSSMSSMTDLSLAFERTGQTSVAAVELSDLSASIPNHYFRRRSKFPSSLTIRRCGRQVLFGRHSMAGLANHLRYLSLLRCPLVDFSWLWSAGLARLEHLAICESDLQFFNALTGFDSLKALDLSGNDLRAFDFGALSALPKLKRLILRGNGLVTVTASTVFNNFALTHLRELDLGENDISDIPSPLLASFKKLAVLNLARNSISSLSFMTLSGVELHTLRRMNISFNPLLSISEVFVNAPNLHELDLTQTNMAGLGPDDFENLLEIKE</sequence>
<dbReference type="GO" id="GO:0005634">
    <property type="term" value="C:nucleus"/>
    <property type="evidence" value="ECO:0007669"/>
    <property type="project" value="TreeGrafter"/>
</dbReference>
<dbReference type="PANTHER" id="PTHR24345">
    <property type="entry name" value="SERINE/THREONINE-PROTEIN KINASE PLK"/>
    <property type="match status" value="1"/>
</dbReference>
<dbReference type="SMART" id="SM00369">
    <property type="entry name" value="LRR_TYP"/>
    <property type="match status" value="5"/>
</dbReference>
<dbReference type="Proteomes" id="UP000887566">
    <property type="component" value="Unplaced"/>
</dbReference>